<feature type="domain" description="TM7S3/TM198-like" evidence="9">
    <location>
        <begin position="135"/>
        <end position="332"/>
    </location>
</feature>
<feature type="transmembrane region" description="Helical" evidence="7">
    <location>
        <begin position="212"/>
        <end position="228"/>
    </location>
</feature>
<feature type="transmembrane region" description="Helical" evidence="7">
    <location>
        <begin position="272"/>
        <end position="294"/>
    </location>
</feature>
<organism evidence="10 11">
    <name type="scientific">Helicostylum pulchrum</name>
    <dbReference type="NCBI Taxonomy" id="562976"/>
    <lineage>
        <taxon>Eukaryota</taxon>
        <taxon>Fungi</taxon>
        <taxon>Fungi incertae sedis</taxon>
        <taxon>Mucoromycota</taxon>
        <taxon>Mucoromycotina</taxon>
        <taxon>Mucoromycetes</taxon>
        <taxon>Mucorales</taxon>
        <taxon>Mucorineae</taxon>
        <taxon>Mucoraceae</taxon>
        <taxon>Helicostylum</taxon>
    </lineage>
</organism>
<evidence type="ECO:0000256" key="7">
    <source>
        <dbReference type="SAM" id="Phobius"/>
    </source>
</evidence>
<evidence type="ECO:0000313" key="10">
    <source>
        <dbReference type="EMBL" id="GAA5806373.1"/>
    </source>
</evidence>
<dbReference type="EMBL" id="BAABUJ010000063">
    <property type="protein sequence ID" value="GAA5806373.1"/>
    <property type="molecule type" value="Genomic_DNA"/>
</dbReference>
<evidence type="ECO:0000313" key="11">
    <source>
        <dbReference type="Proteomes" id="UP001476247"/>
    </source>
</evidence>
<evidence type="ECO:0000256" key="4">
    <source>
        <dbReference type="ARBA" id="ARBA00022989"/>
    </source>
</evidence>
<feature type="transmembrane region" description="Helical" evidence="7">
    <location>
        <begin position="187"/>
        <end position="207"/>
    </location>
</feature>
<name>A0ABP9YHE6_9FUNG</name>
<accession>A0ABP9YHE6</accession>
<keyword evidence="5 7" id="KW-0472">Membrane</keyword>
<evidence type="ECO:0000259" key="9">
    <source>
        <dbReference type="Pfam" id="PF13886"/>
    </source>
</evidence>
<dbReference type="Pfam" id="PF13886">
    <property type="entry name" value="TM7S3_TM198"/>
    <property type="match status" value="1"/>
</dbReference>
<sequence>MKLSLLFCLLVPVISAIVIQQPTRTADSNIVLNKRQGLPTALPTAHYIKRDLEDTLSLYENWANDCNNKNDDNNAKIAVSDLNNLWQTVTNTVYCGNGKLKTVTKTVTATKSSSTSKGSSDTYGYGITVAQGITGITCMLFGIFFLIFGYCSFRGTLAATGFIFFAVMTWIGLVNNEPLHGYPHNEIVYMCVSTGLGLVGAFLFIFIYGVSLYFVGGLAGFFFAVYILSWKENLVIQIEVARICFIVGMGVVLAIMIILLESYTIIFCTSFIGGFLFILGLDLFIHTGVINAFLTIFDGNKNHTNVYIIKTPTYVSLAFVAVLTLASFGWQYYWNIISKKKEFGINIEEKKEEKK</sequence>
<dbReference type="InterPro" id="IPR025256">
    <property type="entry name" value="TM7S3/TM198-like_dom"/>
</dbReference>
<dbReference type="PANTHER" id="PTHR31247:SF5">
    <property type="entry name" value="DUF4203 DOMAIN-CONTAINING PROTEIN"/>
    <property type="match status" value="1"/>
</dbReference>
<feature type="transmembrane region" description="Helical" evidence="7">
    <location>
        <begin position="155"/>
        <end position="175"/>
    </location>
</feature>
<comment type="similarity">
    <text evidence="2">Belongs to the TMEM198 family.</text>
</comment>
<dbReference type="Proteomes" id="UP001476247">
    <property type="component" value="Unassembled WGS sequence"/>
</dbReference>
<evidence type="ECO:0000256" key="8">
    <source>
        <dbReference type="SAM" id="SignalP"/>
    </source>
</evidence>
<comment type="subcellular location">
    <subcellularLocation>
        <location evidence="1">Membrane</location>
        <topology evidence="1">Multi-pass membrane protein</topology>
    </subcellularLocation>
</comment>
<evidence type="ECO:0000256" key="2">
    <source>
        <dbReference type="ARBA" id="ARBA00006244"/>
    </source>
</evidence>
<keyword evidence="11" id="KW-1185">Reference proteome</keyword>
<dbReference type="PANTHER" id="PTHR31247">
    <property type="entry name" value="TRANSMEMBRANE PROTEIN 198 FAMILY MEMBER"/>
    <property type="match status" value="1"/>
</dbReference>
<feature type="transmembrane region" description="Helical" evidence="7">
    <location>
        <begin position="123"/>
        <end position="148"/>
    </location>
</feature>
<feature type="signal peptide" evidence="8">
    <location>
        <begin position="1"/>
        <end position="16"/>
    </location>
</feature>
<protein>
    <recommendedName>
        <fullName evidence="6">Transmembrane protein 198</fullName>
    </recommendedName>
</protein>
<feature type="transmembrane region" description="Helical" evidence="7">
    <location>
        <begin position="314"/>
        <end position="333"/>
    </location>
</feature>
<keyword evidence="3 7" id="KW-0812">Transmembrane</keyword>
<evidence type="ECO:0000256" key="3">
    <source>
        <dbReference type="ARBA" id="ARBA00022692"/>
    </source>
</evidence>
<gene>
    <name evidence="10" type="ORF">HPULCUR_011906</name>
</gene>
<evidence type="ECO:0000256" key="6">
    <source>
        <dbReference type="ARBA" id="ARBA00049737"/>
    </source>
</evidence>
<keyword evidence="4 7" id="KW-1133">Transmembrane helix</keyword>
<keyword evidence="8" id="KW-0732">Signal</keyword>
<proteinExistence type="inferred from homology"/>
<feature type="transmembrane region" description="Helical" evidence="7">
    <location>
        <begin position="240"/>
        <end position="260"/>
    </location>
</feature>
<dbReference type="InterPro" id="IPR040236">
    <property type="entry name" value="TMEM198"/>
</dbReference>
<reference evidence="10 11" key="1">
    <citation type="submission" date="2024-04" db="EMBL/GenBank/DDBJ databases">
        <title>genome sequences of Mucor flavus KT1a and Helicostylum pulchrum KT1b strains isolation_sourced from the surface of a dry-aged beef.</title>
        <authorList>
            <person name="Toyotome T."/>
            <person name="Hosono M."/>
            <person name="Torimaru M."/>
            <person name="Fukuda K."/>
            <person name="Mikami N."/>
        </authorList>
    </citation>
    <scope>NUCLEOTIDE SEQUENCE [LARGE SCALE GENOMIC DNA]</scope>
    <source>
        <strain evidence="10 11">KT1b</strain>
    </source>
</reference>
<evidence type="ECO:0000256" key="5">
    <source>
        <dbReference type="ARBA" id="ARBA00023136"/>
    </source>
</evidence>
<evidence type="ECO:0000256" key="1">
    <source>
        <dbReference type="ARBA" id="ARBA00004141"/>
    </source>
</evidence>
<comment type="caution">
    <text evidence="10">The sequence shown here is derived from an EMBL/GenBank/DDBJ whole genome shotgun (WGS) entry which is preliminary data.</text>
</comment>
<feature type="chain" id="PRO_5046612060" description="Transmembrane protein 198" evidence="8">
    <location>
        <begin position="17"/>
        <end position="355"/>
    </location>
</feature>